<organism evidence="3 4">
    <name type="scientific">Periconia macrospinosa</name>
    <dbReference type="NCBI Taxonomy" id="97972"/>
    <lineage>
        <taxon>Eukaryota</taxon>
        <taxon>Fungi</taxon>
        <taxon>Dikarya</taxon>
        <taxon>Ascomycota</taxon>
        <taxon>Pezizomycotina</taxon>
        <taxon>Dothideomycetes</taxon>
        <taxon>Pleosporomycetidae</taxon>
        <taxon>Pleosporales</taxon>
        <taxon>Massarineae</taxon>
        <taxon>Periconiaceae</taxon>
        <taxon>Periconia</taxon>
    </lineage>
</organism>
<keyword evidence="2" id="KW-0560">Oxidoreductase</keyword>
<dbReference type="CDD" id="cd05233">
    <property type="entry name" value="SDR_c"/>
    <property type="match status" value="1"/>
</dbReference>
<dbReference type="PANTHER" id="PTHR43669">
    <property type="entry name" value="5-KETO-D-GLUCONATE 5-REDUCTASE"/>
    <property type="match status" value="1"/>
</dbReference>
<dbReference type="InterPro" id="IPR002347">
    <property type="entry name" value="SDR_fam"/>
</dbReference>
<dbReference type="Pfam" id="PF13561">
    <property type="entry name" value="adh_short_C2"/>
    <property type="match status" value="1"/>
</dbReference>
<accession>A0A2V1EDU5</accession>
<dbReference type="Proteomes" id="UP000244855">
    <property type="component" value="Unassembled WGS sequence"/>
</dbReference>
<sequence length="225" mass="24182">MASKILLLIGAGPRVGEGVAQAFLQKGYKVALASRTQRNPDTSDQIHFTADVSKADSVADLFSRVKAKWGTPSVVVYNAAALTFAKADDPLSIPLDSFIRDLTINTTSVYAAAHEAVVGFGELPEEASKTFIFTGNYLNEKVLPPFIDLGIGKSATAHAIQTAALAYKDKGFKFYYADERKADGSSAGQELHGDAHGKLYVELSEGTTQGPWQQTFVPGKGYQKF</sequence>
<gene>
    <name evidence="3" type="ORF">DM02DRAFT_608987</name>
</gene>
<comment type="similarity">
    <text evidence="1">Belongs to the short-chain dehydrogenases/reductases (SDR) family.</text>
</comment>
<protein>
    <submittedName>
        <fullName evidence="3">Putative short-chain dehydrogenase</fullName>
    </submittedName>
</protein>
<dbReference type="Gene3D" id="3.40.50.720">
    <property type="entry name" value="NAD(P)-binding Rossmann-like Domain"/>
    <property type="match status" value="1"/>
</dbReference>
<evidence type="ECO:0000256" key="2">
    <source>
        <dbReference type="ARBA" id="ARBA00023002"/>
    </source>
</evidence>
<evidence type="ECO:0000256" key="1">
    <source>
        <dbReference type="ARBA" id="ARBA00006484"/>
    </source>
</evidence>
<reference evidence="3 4" key="1">
    <citation type="journal article" date="2018" name="Sci. Rep.">
        <title>Comparative genomics provides insights into the lifestyle and reveals functional heterogeneity of dark septate endophytic fungi.</title>
        <authorList>
            <person name="Knapp D.G."/>
            <person name="Nemeth J.B."/>
            <person name="Barry K."/>
            <person name="Hainaut M."/>
            <person name="Henrissat B."/>
            <person name="Johnson J."/>
            <person name="Kuo A."/>
            <person name="Lim J.H.P."/>
            <person name="Lipzen A."/>
            <person name="Nolan M."/>
            <person name="Ohm R.A."/>
            <person name="Tamas L."/>
            <person name="Grigoriev I.V."/>
            <person name="Spatafora J.W."/>
            <person name="Nagy L.G."/>
            <person name="Kovacs G.M."/>
        </authorList>
    </citation>
    <scope>NUCLEOTIDE SEQUENCE [LARGE SCALE GENOMIC DNA]</scope>
    <source>
        <strain evidence="3 4">DSE2036</strain>
    </source>
</reference>
<evidence type="ECO:0000313" key="3">
    <source>
        <dbReference type="EMBL" id="PVI07445.1"/>
    </source>
</evidence>
<dbReference type="InterPro" id="IPR036291">
    <property type="entry name" value="NAD(P)-bd_dom_sf"/>
</dbReference>
<evidence type="ECO:0000313" key="4">
    <source>
        <dbReference type="Proteomes" id="UP000244855"/>
    </source>
</evidence>
<dbReference type="OrthoDB" id="5336600at2759"/>
<dbReference type="AlphaFoldDB" id="A0A2V1EDU5"/>
<dbReference type="GO" id="GO:0016491">
    <property type="term" value="F:oxidoreductase activity"/>
    <property type="evidence" value="ECO:0007669"/>
    <property type="project" value="UniProtKB-KW"/>
</dbReference>
<dbReference type="SUPFAM" id="SSF51735">
    <property type="entry name" value="NAD(P)-binding Rossmann-fold domains"/>
    <property type="match status" value="1"/>
</dbReference>
<keyword evidence="4" id="KW-1185">Reference proteome</keyword>
<proteinExistence type="inferred from homology"/>
<dbReference type="PANTHER" id="PTHR43669:SF4">
    <property type="entry name" value="SHORT-CHAIN DEHYDROGENASE"/>
    <property type="match status" value="1"/>
</dbReference>
<name>A0A2V1EDU5_9PLEO</name>
<dbReference type="EMBL" id="KZ805304">
    <property type="protein sequence ID" value="PVI07445.1"/>
    <property type="molecule type" value="Genomic_DNA"/>
</dbReference>
<dbReference type="STRING" id="97972.A0A2V1EDU5"/>